<dbReference type="PROSITE" id="PS00830">
    <property type="entry name" value="GREAB_2"/>
    <property type="match status" value="1"/>
</dbReference>
<dbReference type="AlphaFoldDB" id="A0A1F5YJK2"/>
<keyword evidence="10" id="KW-0648">Protein biosynthesis</keyword>
<dbReference type="InterPro" id="IPR028624">
    <property type="entry name" value="Tscrpt_elong_fac_GreA/B"/>
</dbReference>
<dbReference type="NCBIfam" id="NF001263">
    <property type="entry name" value="PRK00226.1-4"/>
    <property type="match status" value="1"/>
</dbReference>
<keyword evidence="10" id="KW-0251">Elongation factor</keyword>
<evidence type="ECO:0000256" key="7">
    <source>
        <dbReference type="RuleBase" id="RU000556"/>
    </source>
</evidence>
<dbReference type="InterPro" id="IPR036953">
    <property type="entry name" value="GreA/GreB_C_sf"/>
</dbReference>
<evidence type="ECO:0000256" key="6">
    <source>
        <dbReference type="ARBA" id="ARBA00024916"/>
    </source>
</evidence>
<organism evidence="10 11">
    <name type="scientific">Candidatus Gottesmanbacteria bacterium RBG_13_37_7</name>
    <dbReference type="NCBI Taxonomy" id="1798369"/>
    <lineage>
        <taxon>Bacteria</taxon>
        <taxon>Candidatus Gottesmaniibacteriota</taxon>
    </lineage>
</organism>
<evidence type="ECO:0000256" key="5">
    <source>
        <dbReference type="ARBA" id="ARBA00023163"/>
    </source>
</evidence>
<dbReference type="SUPFAM" id="SSF54534">
    <property type="entry name" value="FKBP-like"/>
    <property type="match status" value="1"/>
</dbReference>
<evidence type="ECO:0000256" key="2">
    <source>
        <dbReference type="ARBA" id="ARBA00013729"/>
    </source>
</evidence>
<dbReference type="GO" id="GO:0070063">
    <property type="term" value="F:RNA polymerase binding"/>
    <property type="evidence" value="ECO:0007669"/>
    <property type="project" value="InterPro"/>
</dbReference>
<dbReference type="Proteomes" id="UP000178230">
    <property type="component" value="Unassembled WGS sequence"/>
</dbReference>
<dbReference type="PIRSF" id="PIRSF006092">
    <property type="entry name" value="GreA_GreB"/>
    <property type="match status" value="1"/>
</dbReference>
<comment type="similarity">
    <text evidence="1 7">Belongs to the GreA/GreB family.</text>
</comment>
<dbReference type="InterPro" id="IPR022691">
    <property type="entry name" value="Tscrpt_elong_fac_GreA/B_N"/>
</dbReference>
<dbReference type="InterPro" id="IPR036805">
    <property type="entry name" value="Tscrpt_elong_fac_GreA/B_N_sf"/>
</dbReference>
<dbReference type="GO" id="GO:0006354">
    <property type="term" value="P:DNA-templated transcription elongation"/>
    <property type="evidence" value="ECO:0007669"/>
    <property type="project" value="TreeGrafter"/>
</dbReference>
<dbReference type="Gene3D" id="1.10.287.180">
    <property type="entry name" value="Transcription elongation factor, GreA/GreB, N-terminal domain"/>
    <property type="match status" value="1"/>
</dbReference>
<reference evidence="10 11" key="1">
    <citation type="journal article" date="2016" name="Nat. Commun.">
        <title>Thousands of microbial genomes shed light on interconnected biogeochemical processes in an aquifer system.</title>
        <authorList>
            <person name="Anantharaman K."/>
            <person name="Brown C.T."/>
            <person name="Hug L.A."/>
            <person name="Sharon I."/>
            <person name="Castelle C.J."/>
            <person name="Probst A.J."/>
            <person name="Thomas B.C."/>
            <person name="Singh A."/>
            <person name="Wilkins M.J."/>
            <person name="Karaoz U."/>
            <person name="Brodie E.L."/>
            <person name="Williams K.H."/>
            <person name="Hubbard S.S."/>
            <person name="Banfield J.F."/>
        </authorList>
    </citation>
    <scope>NUCLEOTIDE SEQUENCE [LARGE SCALE GENOMIC DNA]</scope>
</reference>
<dbReference type="GO" id="GO:0003677">
    <property type="term" value="F:DNA binding"/>
    <property type="evidence" value="ECO:0007669"/>
    <property type="project" value="UniProtKB-KW"/>
</dbReference>
<dbReference type="PANTHER" id="PTHR30437">
    <property type="entry name" value="TRANSCRIPTION ELONGATION FACTOR GREA"/>
    <property type="match status" value="1"/>
</dbReference>
<dbReference type="InterPro" id="IPR006359">
    <property type="entry name" value="Tscrpt_elong_fac_GreA"/>
</dbReference>
<sequence>VTKEGLAGLKKEYDELVNTKRPALVERLALARGQGDLSENSEYAAAKQDLAFIDGRISELEQVLHEAKVVISRSKKKVDIGCKVTLHLKNKKEVFTIVGEWEADPTRQKISHSSPLGKALLGKKVGDKVEVEAPAGKILYKILSID</sequence>
<keyword evidence="5 7" id="KW-0804">Transcription</keyword>
<dbReference type="GO" id="GO:0032784">
    <property type="term" value="P:regulation of DNA-templated transcription elongation"/>
    <property type="evidence" value="ECO:0007669"/>
    <property type="project" value="InterPro"/>
</dbReference>
<dbReference type="FunFam" id="3.10.50.30:FF:000001">
    <property type="entry name" value="Transcription elongation factor GreA"/>
    <property type="match status" value="1"/>
</dbReference>
<evidence type="ECO:0000313" key="10">
    <source>
        <dbReference type="EMBL" id="OGG00346.1"/>
    </source>
</evidence>
<dbReference type="HAMAP" id="MF_00105">
    <property type="entry name" value="GreA_GreB"/>
    <property type="match status" value="1"/>
</dbReference>
<feature type="domain" description="Transcription elongation factor GreA/GreB N-terminal" evidence="9">
    <location>
        <begin position="1"/>
        <end position="69"/>
    </location>
</feature>
<feature type="domain" description="Transcription elongation factor GreA/GreB C-terminal" evidence="8">
    <location>
        <begin position="74"/>
        <end position="145"/>
    </location>
</feature>
<protein>
    <recommendedName>
        <fullName evidence="2 7">Transcription elongation factor GreA</fullName>
    </recommendedName>
</protein>
<dbReference type="Pfam" id="PF03449">
    <property type="entry name" value="GreA_GreB_N"/>
    <property type="match status" value="1"/>
</dbReference>
<dbReference type="Pfam" id="PF01272">
    <property type="entry name" value="GreA_GreB"/>
    <property type="match status" value="1"/>
</dbReference>
<evidence type="ECO:0000259" key="9">
    <source>
        <dbReference type="Pfam" id="PF03449"/>
    </source>
</evidence>
<dbReference type="InterPro" id="IPR023459">
    <property type="entry name" value="Tscrpt_elong_fac_GreA/B_fam"/>
</dbReference>
<dbReference type="EMBL" id="MFIY01000013">
    <property type="protein sequence ID" value="OGG00346.1"/>
    <property type="molecule type" value="Genomic_DNA"/>
</dbReference>
<comment type="caution">
    <text evidence="10">The sequence shown here is derived from an EMBL/GenBank/DDBJ whole genome shotgun (WGS) entry which is preliminary data.</text>
</comment>
<comment type="function">
    <text evidence="6 7">Necessary for efficient RNA polymerase transcription elongation past template-encoded arresting sites. The arresting sites in DNA have the property of trapping a certain fraction of elongating RNA polymerases that pass through, resulting in locked ternary complexes. Cleavage of the nascent transcript by cleavage factors such as GreA or GreB allows the resumption of elongation from the new 3'terminus. GreA releases sequences of 2 to 3 nucleotides.</text>
</comment>
<keyword evidence="4 7" id="KW-0238">DNA-binding</keyword>
<dbReference type="NCBIfam" id="TIGR01462">
    <property type="entry name" value="greA"/>
    <property type="match status" value="1"/>
</dbReference>
<dbReference type="PANTHER" id="PTHR30437:SF4">
    <property type="entry name" value="TRANSCRIPTION ELONGATION FACTOR GREA"/>
    <property type="match status" value="1"/>
</dbReference>
<dbReference type="FunFam" id="1.10.287.180:FF:000001">
    <property type="entry name" value="Transcription elongation factor GreA"/>
    <property type="match status" value="1"/>
</dbReference>
<proteinExistence type="inferred from homology"/>
<evidence type="ECO:0000256" key="3">
    <source>
        <dbReference type="ARBA" id="ARBA00023015"/>
    </source>
</evidence>
<keyword evidence="3 7" id="KW-0805">Transcription regulation</keyword>
<gene>
    <name evidence="10" type="ORF">A2Y99_00985</name>
</gene>
<dbReference type="GO" id="GO:0003746">
    <property type="term" value="F:translation elongation factor activity"/>
    <property type="evidence" value="ECO:0007669"/>
    <property type="project" value="UniProtKB-KW"/>
</dbReference>
<accession>A0A1F5YJK2</accession>
<evidence type="ECO:0000256" key="1">
    <source>
        <dbReference type="ARBA" id="ARBA00008213"/>
    </source>
</evidence>
<name>A0A1F5YJK2_9BACT</name>
<evidence type="ECO:0000256" key="4">
    <source>
        <dbReference type="ARBA" id="ARBA00023125"/>
    </source>
</evidence>
<evidence type="ECO:0000313" key="11">
    <source>
        <dbReference type="Proteomes" id="UP000178230"/>
    </source>
</evidence>
<dbReference type="InterPro" id="IPR001437">
    <property type="entry name" value="Tscrpt_elong_fac_GreA/B_C"/>
</dbReference>
<evidence type="ECO:0000259" key="8">
    <source>
        <dbReference type="Pfam" id="PF01272"/>
    </source>
</evidence>
<feature type="non-terminal residue" evidence="10">
    <location>
        <position position="1"/>
    </location>
</feature>
<dbReference type="Gene3D" id="3.10.50.30">
    <property type="entry name" value="Transcription elongation factor, GreA/GreB, C-terminal domain"/>
    <property type="match status" value="1"/>
</dbReference>
<dbReference type="SUPFAM" id="SSF46557">
    <property type="entry name" value="GreA transcript cleavage protein, N-terminal domain"/>
    <property type="match status" value="1"/>
</dbReference>
<dbReference type="InterPro" id="IPR018151">
    <property type="entry name" value="TF_GreA/GreB_CS"/>
</dbReference>